<feature type="non-terminal residue" evidence="2">
    <location>
        <position position="1"/>
    </location>
</feature>
<dbReference type="InterPro" id="IPR003206">
    <property type="entry name" value="Diol/glycerol_deHydtase_lsu"/>
</dbReference>
<protein>
    <submittedName>
        <fullName evidence="2">Propanediol dehydratase large subunit</fullName>
        <ecNumber evidence="2">4.2.1.28</ecNumber>
    </submittedName>
</protein>
<dbReference type="EMBL" id="CADCTR010001703">
    <property type="protein sequence ID" value="CAA9308273.1"/>
    <property type="molecule type" value="Genomic_DNA"/>
</dbReference>
<dbReference type="InterPro" id="IPR036999">
    <property type="entry name" value="Diol/glycerol_deHase_lsu_sf"/>
</dbReference>
<organism evidence="2">
    <name type="scientific">uncultured Chloroflexia bacterium</name>
    <dbReference type="NCBI Taxonomy" id="1672391"/>
    <lineage>
        <taxon>Bacteria</taxon>
        <taxon>Bacillati</taxon>
        <taxon>Chloroflexota</taxon>
        <taxon>Chloroflexia</taxon>
        <taxon>environmental samples</taxon>
    </lineage>
</organism>
<feature type="domain" description="Diol/glycerol dehydratase large subunit" evidence="1">
    <location>
        <begin position="1"/>
        <end position="307"/>
    </location>
</feature>
<dbReference type="Pfam" id="PF02288">
    <property type="entry name" value="Dehydratase_MU"/>
    <property type="match status" value="1"/>
</dbReference>
<dbReference type="SUPFAM" id="SSF52968">
    <property type="entry name" value="B12-dependent dehydatase associated subunit"/>
    <property type="match status" value="1"/>
</dbReference>
<gene>
    <name evidence="2" type="ORF">AVDCRST_MAG93-5053</name>
</gene>
<dbReference type="InterPro" id="IPR016176">
    <property type="entry name" value="Cbl-dep_enz_cat"/>
</dbReference>
<dbReference type="Pfam" id="PF02286">
    <property type="entry name" value="Dehydratase_LU"/>
    <property type="match status" value="1"/>
</dbReference>
<dbReference type="InterPro" id="IPR010254">
    <property type="entry name" value="B12-dep_deHydtase_bsu"/>
</dbReference>
<dbReference type="Gene3D" id="3.20.20.350">
    <property type="entry name" value="Diol/glycerol dehydratase, large subunit"/>
    <property type="match status" value="1"/>
</dbReference>
<evidence type="ECO:0000259" key="1">
    <source>
        <dbReference type="Pfam" id="PF02286"/>
    </source>
</evidence>
<name>A0A6J4KLJ7_9CHLR</name>
<evidence type="ECO:0000313" key="2">
    <source>
        <dbReference type="EMBL" id="CAA9308273.1"/>
    </source>
</evidence>
<dbReference type="AlphaFoldDB" id="A0A6J4KLJ7"/>
<reference evidence="2" key="1">
    <citation type="submission" date="2020-02" db="EMBL/GenBank/DDBJ databases">
        <authorList>
            <person name="Meier V. D."/>
        </authorList>
    </citation>
    <scope>NUCLEOTIDE SEQUENCE</scope>
    <source>
        <strain evidence="2">AVDCRST_MAG93</strain>
    </source>
</reference>
<proteinExistence type="predicted"/>
<accession>A0A6J4KLJ7</accession>
<dbReference type="GO" id="GO:0031419">
    <property type="term" value="F:cobalamin binding"/>
    <property type="evidence" value="ECO:0007669"/>
    <property type="project" value="InterPro"/>
</dbReference>
<dbReference type="SUPFAM" id="SSF51703">
    <property type="entry name" value="Cobalamin (vitamin B12)-dependent enzymes"/>
    <property type="match status" value="1"/>
</dbReference>
<sequence length="499" mass="53378">LASAYASRGVKVRFTSGSGSEALMGHAEQRSMLYLEARCLLVTRGAGSQGIQNGSISCIALPESLPGGVRVVLAENLLAAMLGLEVAAGNDALASHSSIRKSAKLMLQFIPGADFIFSGYSAVPKRDNLFGGGNFDAEDFDDYNVLQRDMLVDGGTRSITEEAALAVRREAAQAIQAVYDELGFPPITNVEVDAAVVAHSSEDMPVRDVVADLQAADRFLDGDQTVLSVAAALRRRGFERVAGHLLELGRQRVAGDYLQPAAIFDRDFKVQSGINDANDYGGPGTGYRLSGERADEIAALHQVRSPRDFIADRIGTPLHNLAPLGRAQPGSTTEVIVAVGPAFGTELTQTIGGLHHDDILAAILTGVAREGLTARIVKVHHSSDLAAISHAGSELSGSGIAIGLQSRGTTIIQRRGLARLNNLELFPQSPSLTLATYEAIGRNAARYARGEAVTPVPVQVDNWARLRLIVKTTLLHRRETELIEHQPPTELFFDWEPDV</sequence>
<dbReference type="EC" id="4.2.1.28" evidence="2"/>
<keyword evidence="2" id="KW-0456">Lyase</keyword>
<dbReference type="Gene3D" id="3.40.50.10150">
    <property type="entry name" value="B12-dependent dehydatase associated subunit"/>
    <property type="match status" value="1"/>
</dbReference>
<dbReference type="GO" id="GO:0050215">
    <property type="term" value="F:propanediol dehydratase activity"/>
    <property type="evidence" value="ECO:0007669"/>
    <property type="project" value="UniProtKB-EC"/>
</dbReference>
<dbReference type="InterPro" id="IPR003208">
    <property type="entry name" value="Dehydtase/Dehydtase_re"/>
</dbReference>